<proteinExistence type="predicted"/>
<keyword evidence="1" id="KW-0732">Signal</keyword>
<sequence length="70" mass="8242">MNIFFFLFLNTHHLISHQVVPTLGDVERAICVCSWFVCLLVRLAVNFLHYLYLIFLRSIPSIKDTVLYAR</sequence>
<reference evidence="2" key="1">
    <citation type="submission" date="2018-01" db="EMBL/GenBank/DDBJ databases">
        <title>An insight into the sialome of Amazonian anophelines.</title>
        <authorList>
            <person name="Ribeiro J.M."/>
            <person name="Scarpassa V."/>
            <person name="Calvo E."/>
        </authorList>
    </citation>
    <scope>NUCLEOTIDE SEQUENCE</scope>
    <source>
        <tissue evidence="2">Salivary glands</tissue>
    </source>
</reference>
<accession>A0A2M3ZND0</accession>
<organism evidence="2">
    <name type="scientific">Anopheles braziliensis</name>
    <dbReference type="NCBI Taxonomy" id="58242"/>
    <lineage>
        <taxon>Eukaryota</taxon>
        <taxon>Metazoa</taxon>
        <taxon>Ecdysozoa</taxon>
        <taxon>Arthropoda</taxon>
        <taxon>Hexapoda</taxon>
        <taxon>Insecta</taxon>
        <taxon>Pterygota</taxon>
        <taxon>Neoptera</taxon>
        <taxon>Endopterygota</taxon>
        <taxon>Diptera</taxon>
        <taxon>Nematocera</taxon>
        <taxon>Culicoidea</taxon>
        <taxon>Culicidae</taxon>
        <taxon>Anophelinae</taxon>
        <taxon>Anopheles</taxon>
    </lineage>
</organism>
<protein>
    <submittedName>
        <fullName evidence="2">Putative secreted peptide</fullName>
    </submittedName>
</protein>
<evidence type="ECO:0000313" key="2">
    <source>
        <dbReference type="EMBL" id="MBW30036.1"/>
    </source>
</evidence>
<feature type="signal peptide" evidence="1">
    <location>
        <begin position="1"/>
        <end position="16"/>
    </location>
</feature>
<dbReference type="EMBL" id="GGFM01009285">
    <property type="protein sequence ID" value="MBW30036.1"/>
    <property type="molecule type" value="Transcribed_RNA"/>
</dbReference>
<dbReference type="AlphaFoldDB" id="A0A2M3ZND0"/>
<feature type="chain" id="PRO_5014947588" evidence="1">
    <location>
        <begin position="17"/>
        <end position="70"/>
    </location>
</feature>
<evidence type="ECO:0000256" key="1">
    <source>
        <dbReference type="SAM" id="SignalP"/>
    </source>
</evidence>
<name>A0A2M3ZND0_9DIPT</name>